<dbReference type="SUPFAM" id="SSF53067">
    <property type="entry name" value="Actin-like ATPase domain"/>
    <property type="match status" value="1"/>
</dbReference>
<comment type="similarity">
    <text evidence="1">Belongs to the eukaryotic-type N-acetylglucosamine kinase family.</text>
</comment>
<dbReference type="Pfam" id="PF01869">
    <property type="entry name" value="BcrAD_BadFG"/>
    <property type="match status" value="1"/>
</dbReference>
<evidence type="ECO:0000259" key="6">
    <source>
        <dbReference type="Pfam" id="PF01869"/>
    </source>
</evidence>
<reference evidence="7 8" key="1">
    <citation type="journal article" date="2012" name="Genome Biol.">
        <title>The genome of the polar eukaryotic microalga coccomyxa subellipsoidea reveals traits of cold adaptation.</title>
        <authorList>
            <person name="Blanc G."/>
            <person name="Agarkova I."/>
            <person name="Grimwood J."/>
            <person name="Kuo A."/>
            <person name="Brueggeman A."/>
            <person name="Dunigan D."/>
            <person name="Gurnon J."/>
            <person name="Ladunga I."/>
            <person name="Lindquist E."/>
            <person name="Lucas S."/>
            <person name="Pangilinan J."/>
            <person name="Proschold T."/>
            <person name="Salamov A."/>
            <person name="Schmutz J."/>
            <person name="Weeks D."/>
            <person name="Yamada T."/>
            <person name="Claverie J.M."/>
            <person name="Grigoriev I."/>
            <person name="Van Etten J."/>
            <person name="Lomsadze A."/>
            <person name="Borodovsky M."/>
        </authorList>
    </citation>
    <scope>NUCLEOTIDE SEQUENCE [LARGE SCALE GENOMIC DNA]</scope>
    <source>
        <strain evidence="7 8">C-169</strain>
    </source>
</reference>
<accession>I0Z6G6</accession>
<evidence type="ECO:0000256" key="3">
    <source>
        <dbReference type="ARBA" id="ARBA00014974"/>
    </source>
</evidence>
<proteinExistence type="inferred from homology"/>
<evidence type="ECO:0000256" key="4">
    <source>
        <dbReference type="ARBA" id="ARBA00031123"/>
    </source>
</evidence>
<evidence type="ECO:0000256" key="1">
    <source>
        <dbReference type="ARBA" id="ARBA00006198"/>
    </source>
</evidence>
<dbReference type="KEGG" id="csl:COCSUDRAFT_83610"/>
<evidence type="ECO:0000256" key="5">
    <source>
        <dbReference type="SAM" id="MobiDB-lite"/>
    </source>
</evidence>
<organism evidence="7 8">
    <name type="scientific">Coccomyxa subellipsoidea (strain C-169)</name>
    <name type="common">Green microalga</name>
    <dbReference type="NCBI Taxonomy" id="574566"/>
    <lineage>
        <taxon>Eukaryota</taxon>
        <taxon>Viridiplantae</taxon>
        <taxon>Chlorophyta</taxon>
        <taxon>core chlorophytes</taxon>
        <taxon>Trebouxiophyceae</taxon>
        <taxon>Trebouxiophyceae incertae sedis</taxon>
        <taxon>Coccomyxaceae</taxon>
        <taxon>Coccomyxa</taxon>
        <taxon>Coccomyxa subellipsoidea</taxon>
    </lineage>
</organism>
<protein>
    <recommendedName>
        <fullName evidence="3">N-acetyl-D-glucosamine kinase</fullName>
        <ecNumber evidence="2">2.7.1.59</ecNumber>
    </recommendedName>
    <alternativeName>
        <fullName evidence="4">GlcNAc kinase</fullName>
    </alternativeName>
</protein>
<feature type="domain" description="ATPase BadF/BadG/BcrA/BcrD type" evidence="6">
    <location>
        <begin position="18"/>
        <end position="116"/>
    </location>
</feature>
<dbReference type="EMBL" id="AGSI01000003">
    <property type="protein sequence ID" value="EIE26235.1"/>
    <property type="molecule type" value="Genomic_DNA"/>
</dbReference>
<dbReference type="eggNOG" id="KOG1794">
    <property type="taxonomic scope" value="Eukaryota"/>
</dbReference>
<evidence type="ECO:0000313" key="7">
    <source>
        <dbReference type="EMBL" id="EIE26235.1"/>
    </source>
</evidence>
<dbReference type="EC" id="2.7.1.59" evidence="2"/>
<dbReference type="AlphaFoldDB" id="I0Z6G6"/>
<dbReference type="Gene3D" id="3.30.420.40">
    <property type="match status" value="1"/>
</dbReference>
<name>I0Z6G6_COCSC</name>
<evidence type="ECO:0000313" key="8">
    <source>
        <dbReference type="Proteomes" id="UP000007264"/>
    </source>
</evidence>
<sequence>MQWGHVPACASRWAYAEPGWARIAALAPVVLRCAEEGDSVAFRIVTGAANEAVRAAVTVAERSRLKGHRFKLVLSGGLLSEDSPFLDVVREGLKLALPSAEAVHPRVQPAHGAALLLQDRLFGGVSMAGGNGLADGAGASGLFRTPDRPRHHHHRRTPSSQGGGTAGPAAADSYF</sequence>
<gene>
    <name evidence="7" type="ORF">COCSUDRAFT_83610</name>
</gene>
<keyword evidence="8" id="KW-1185">Reference proteome</keyword>
<dbReference type="Proteomes" id="UP000007264">
    <property type="component" value="Unassembled WGS sequence"/>
</dbReference>
<dbReference type="InterPro" id="IPR002731">
    <property type="entry name" value="ATPase_BadF"/>
</dbReference>
<dbReference type="InterPro" id="IPR052519">
    <property type="entry name" value="Euk-type_GlcNAc_Kinase"/>
</dbReference>
<dbReference type="GeneID" id="17043740"/>
<feature type="region of interest" description="Disordered" evidence="5">
    <location>
        <begin position="137"/>
        <end position="175"/>
    </location>
</feature>
<dbReference type="RefSeq" id="XP_005650779.1">
    <property type="nucleotide sequence ID" value="XM_005650722.1"/>
</dbReference>
<dbReference type="GO" id="GO:0045127">
    <property type="term" value="F:N-acetylglucosamine kinase activity"/>
    <property type="evidence" value="ECO:0007669"/>
    <property type="project" value="UniProtKB-EC"/>
</dbReference>
<comment type="caution">
    <text evidence="7">The sequence shown here is derived from an EMBL/GenBank/DDBJ whole genome shotgun (WGS) entry which is preliminary data.</text>
</comment>
<dbReference type="PANTHER" id="PTHR43190:SF3">
    <property type="entry name" value="N-ACETYL-D-GLUCOSAMINE KINASE"/>
    <property type="match status" value="1"/>
</dbReference>
<dbReference type="STRING" id="574566.I0Z6G6"/>
<dbReference type="OrthoDB" id="311172at2759"/>
<dbReference type="InterPro" id="IPR043129">
    <property type="entry name" value="ATPase_NBD"/>
</dbReference>
<evidence type="ECO:0000256" key="2">
    <source>
        <dbReference type="ARBA" id="ARBA00012122"/>
    </source>
</evidence>
<dbReference type="PANTHER" id="PTHR43190">
    <property type="entry name" value="N-ACETYL-D-GLUCOSAMINE KINASE"/>
    <property type="match status" value="1"/>
</dbReference>